<keyword evidence="14" id="KW-0812">Transmembrane</keyword>
<dbReference type="SUPFAM" id="SSF63433">
    <property type="entry name" value="Fumarylacetoacetate hydrolase, FAH, N-terminal domain"/>
    <property type="match status" value="1"/>
</dbReference>
<feature type="repeat" description="ANK" evidence="12">
    <location>
        <begin position="85"/>
        <end position="117"/>
    </location>
</feature>
<dbReference type="PROSITE" id="PS51865">
    <property type="entry name" value="PDZ_GRASP"/>
    <property type="match status" value="2"/>
</dbReference>
<dbReference type="PROSITE" id="PS50088">
    <property type="entry name" value="ANK_REPEAT"/>
    <property type="match status" value="1"/>
</dbReference>
<feature type="region of interest" description="Disordered" evidence="13">
    <location>
        <begin position="975"/>
        <end position="1021"/>
    </location>
</feature>
<sequence>KNKELHFGGQRAPEMFVVGKAVRDALNMFSSVHGTVLTDDKQKAKTAEMSPEQHLLFGALRGFSDVVQTAVESRNVHPDAVRCEGGKTPLLSAVAKDRYHLFDYLLNVGADPDLEDNHFRNAFYYACFGNEIKLGDHQKFVSRLLSHDEEIGRELSAERVLVASYASNSENVTAIVFDKIDFEIMSRDSNGHCKIRFRGLEKLDDPTVRMKWPDGSFSALGTTAIHVLTKKRKGDLLVHPACLGLMWWKWEKFGLSAFRREAIVMGCQIVSLSMVCILSTKKLVRGENGDKTINDYDSAVPLSIMRLCFECVSVALAFGILYINSYEANLGAKFLTKVLSSHKRVSQFKAPLWSLAPSVLGQASVLTLLILRLCRGPERAQVVLLAVGSLLQWERFVYYMSLRERSGPFFIMLVEMLTRDFKPFATVAAAIVIAFGTSISVLASNHIQDEAMDASLSFTNFLGSAVELAFGFVGTDTFAQVRPYWSRENETDEIIIVFFLAFTVLAPVLAMSLLTALFTSTFNEINENSVAEWALRRFQFLTSREAFVEAPHFGFRLADDVVCGVDGCKIVQPAPSGTSSATGSAKIAPASQVQDERSIFTPCTDSCASGFTIEAAFDSLFGPYEAKNKAAEGKELKDLVLQMAAPLVRAQVSNQGGAAQHLVDLLASSDADSPAYAFRVLGLAPGSPAEATGLVPWFDFVIQVGETALLRKDVQNWSDDSLHRTVMLSVGQPLRLKVFNCKNRSVREVWIVPSRKWAGGSKDVTGLRLMFDSFVNTMRNVVRVIGVKTDSPALAAGLQENSDYILGTVHGQAFPSAVALGQVVAQHAEKNLRLLVYSAIADTVRVVEVVPTRNWPGEGLLGCDIGIGLSHSIFVDARESTGKFRRTVVKVVPPPVLSGGAGGGQSRHARSDSEIYDIVDTESRLSHRGRGARTVPHEIKSSQGYGQILGRAVDGAVVAELDWKLANGAVVLAERQRPSQTPRATQGCGSGGEPGTSGLCGREDASARRMSAPKRAKLDDHAEDDDAGMTMKSFVPVPDDSEFPLQNIPYGVFRPKSGGGPRVGTRVGDHVVDLGELHRAGVFSGFDSSCFEQARLNDFMGSGRAAWTAARTTLQQVLSEGDATVRDNESLRRKVVVPIDEVVMEMPAQIGDYTDFYASRQHATNVGTMFRDPKNALMPNWLHLPVGYHGRSSTVVKSGTPVRRPCGQLQRDAADPKKGATYGPCRLLDFELEMGVFVGPGNKMGEPIDLRQADDHVFGFVLLNDWSARDIQKWEYVPLGPFGAKNFATTISPWVVTADALEPFRCPTSAGEQTDPVPLPYLRETNYSSYNIDLEVSLRAADIGEDPFVLTKSNYKHMYWTHRQMLVHHTVTGCKMNPGDLLGSGTISGDTPDSYGSMLELCWKGTKPIQISPNVERKFLKDGDSVNIRGFCQGDGFRIGFGDCEGTILPATPFQE</sequence>
<dbReference type="InterPro" id="IPR015377">
    <property type="entry name" value="Fumarylacetoacetase_N"/>
</dbReference>
<evidence type="ECO:0000256" key="5">
    <source>
        <dbReference type="ARBA" id="ARBA00012094"/>
    </source>
</evidence>
<dbReference type="Gene3D" id="2.30.42.10">
    <property type="match status" value="2"/>
</dbReference>
<dbReference type="Gene3D" id="3.90.850.10">
    <property type="entry name" value="Fumarylacetoacetase-like, C-terminal domain"/>
    <property type="match status" value="1"/>
</dbReference>
<dbReference type="InterPro" id="IPR036770">
    <property type="entry name" value="Ankyrin_rpt-contain_sf"/>
</dbReference>
<comment type="cofactor">
    <cofactor evidence="2">
        <name>Mg(2+)</name>
        <dbReference type="ChEBI" id="CHEBI:18420"/>
    </cofactor>
</comment>
<dbReference type="InterPro" id="IPR024958">
    <property type="entry name" value="GRASP_PDZ"/>
</dbReference>
<feature type="region of interest" description="Disordered" evidence="13">
    <location>
        <begin position="1195"/>
        <end position="1215"/>
    </location>
</feature>
<dbReference type="InterPro" id="IPR036462">
    <property type="entry name" value="Fumarylacetoacetase_N_sf"/>
</dbReference>
<evidence type="ECO:0000256" key="14">
    <source>
        <dbReference type="SAM" id="Phobius"/>
    </source>
</evidence>
<dbReference type="PROSITE" id="PS50297">
    <property type="entry name" value="ANK_REP_REGION"/>
    <property type="match status" value="1"/>
</dbReference>
<evidence type="ECO:0000259" key="15">
    <source>
        <dbReference type="PROSITE" id="PS51865"/>
    </source>
</evidence>
<dbReference type="PANTHER" id="PTHR43069:SF2">
    <property type="entry name" value="FUMARYLACETOACETASE"/>
    <property type="match status" value="1"/>
</dbReference>
<keyword evidence="11" id="KW-0585">Phenylalanine catabolism</keyword>
<comment type="pathway">
    <text evidence="3">Amino-acid degradation; L-phenylalanine degradation; acetoacetate and fumarate from L-phenylalanine: step 6/6.</text>
</comment>
<comment type="similarity">
    <text evidence="4">Belongs to the FAH family.</text>
</comment>
<feature type="domain" description="PDZ GRASP-type" evidence="15">
    <location>
        <begin position="676"/>
        <end position="774"/>
    </location>
</feature>
<keyword evidence="12" id="KW-0040">ANK repeat</keyword>
<evidence type="ECO:0000256" key="1">
    <source>
        <dbReference type="ARBA" id="ARBA00001913"/>
    </source>
</evidence>
<evidence type="ECO:0000256" key="7">
    <source>
        <dbReference type="ARBA" id="ARBA00022801"/>
    </source>
</evidence>
<comment type="caution">
    <text evidence="16">The sequence shown here is derived from an EMBL/GenBank/DDBJ whole genome shotgun (WGS) entry which is preliminary data.</text>
</comment>
<keyword evidence="8" id="KW-0106">Calcium</keyword>
<comment type="cofactor">
    <cofactor evidence="1">
        <name>Ca(2+)</name>
        <dbReference type="ChEBI" id="CHEBI:29108"/>
    </cofactor>
</comment>
<evidence type="ECO:0000256" key="11">
    <source>
        <dbReference type="ARBA" id="ARBA00023232"/>
    </source>
</evidence>
<feature type="domain" description="PDZ GRASP-type" evidence="15">
    <location>
        <begin position="780"/>
        <end position="870"/>
    </location>
</feature>
<evidence type="ECO:0000256" key="6">
    <source>
        <dbReference type="ARBA" id="ARBA00022723"/>
    </source>
</evidence>
<dbReference type="Pfam" id="PF09298">
    <property type="entry name" value="FAA_hydrolase_N"/>
    <property type="match status" value="1"/>
</dbReference>
<evidence type="ECO:0000256" key="8">
    <source>
        <dbReference type="ARBA" id="ARBA00022837"/>
    </source>
</evidence>
<feature type="transmembrane region" description="Helical" evidence="14">
    <location>
        <begin position="494"/>
        <end position="518"/>
    </location>
</feature>
<evidence type="ECO:0000256" key="2">
    <source>
        <dbReference type="ARBA" id="ARBA00001946"/>
    </source>
</evidence>
<evidence type="ECO:0000256" key="9">
    <source>
        <dbReference type="ARBA" id="ARBA00022842"/>
    </source>
</evidence>
<evidence type="ECO:0000256" key="13">
    <source>
        <dbReference type="SAM" id="MobiDB-lite"/>
    </source>
</evidence>
<dbReference type="SUPFAM" id="SSF48403">
    <property type="entry name" value="Ankyrin repeat"/>
    <property type="match status" value="1"/>
</dbReference>
<keyword evidence="10" id="KW-0828">Tyrosine catabolism</keyword>
<dbReference type="InterPro" id="IPR036034">
    <property type="entry name" value="PDZ_sf"/>
</dbReference>
<dbReference type="Gene3D" id="1.25.40.20">
    <property type="entry name" value="Ankyrin repeat-containing domain"/>
    <property type="match status" value="1"/>
</dbReference>
<keyword evidence="9" id="KW-0460">Magnesium</keyword>
<proteinExistence type="inferred from homology"/>
<dbReference type="EC" id="3.7.1.2" evidence="5"/>
<dbReference type="PANTHER" id="PTHR43069">
    <property type="entry name" value="FUMARYLACETOACETASE"/>
    <property type="match status" value="1"/>
</dbReference>
<evidence type="ECO:0000313" key="16">
    <source>
        <dbReference type="EMBL" id="CAK9003276.1"/>
    </source>
</evidence>
<name>A0ABP0IL07_9DINO</name>
<dbReference type="EMBL" id="CAXAMM010004339">
    <property type="protein sequence ID" value="CAK9003276.1"/>
    <property type="molecule type" value="Genomic_DNA"/>
</dbReference>
<dbReference type="NCBIfam" id="TIGR01266">
    <property type="entry name" value="fum_ac_acetase"/>
    <property type="match status" value="1"/>
</dbReference>
<keyword evidence="17" id="KW-1185">Reference proteome</keyword>
<dbReference type="Gene3D" id="2.30.30.230">
    <property type="entry name" value="Fumarylacetoacetase, N-terminal domain"/>
    <property type="match status" value="1"/>
</dbReference>
<organism evidence="16 17">
    <name type="scientific">Durusdinium trenchii</name>
    <dbReference type="NCBI Taxonomy" id="1381693"/>
    <lineage>
        <taxon>Eukaryota</taxon>
        <taxon>Sar</taxon>
        <taxon>Alveolata</taxon>
        <taxon>Dinophyceae</taxon>
        <taxon>Suessiales</taxon>
        <taxon>Symbiodiniaceae</taxon>
        <taxon>Durusdinium</taxon>
    </lineage>
</organism>
<keyword evidence="6" id="KW-0479">Metal-binding</keyword>
<evidence type="ECO:0000256" key="4">
    <source>
        <dbReference type="ARBA" id="ARBA00010211"/>
    </source>
</evidence>
<keyword evidence="14" id="KW-0472">Membrane</keyword>
<feature type="transmembrane region" description="Helical" evidence="14">
    <location>
        <begin position="423"/>
        <end position="443"/>
    </location>
</feature>
<evidence type="ECO:0000313" key="17">
    <source>
        <dbReference type="Proteomes" id="UP001642464"/>
    </source>
</evidence>
<dbReference type="GO" id="GO:0016787">
    <property type="term" value="F:hydrolase activity"/>
    <property type="evidence" value="ECO:0007669"/>
    <property type="project" value="UniProtKB-KW"/>
</dbReference>
<dbReference type="Pfam" id="PF01557">
    <property type="entry name" value="FAA_hydrolase"/>
    <property type="match status" value="1"/>
</dbReference>
<dbReference type="InterPro" id="IPR036663">
    <property type="entry name" value="Fumarylacetoacetase_C_sf"/>
</dbReference>
<accession>A0ABP0IL07</accession>
<dbReference type="InterPro" id="IPR002110">
    <property type="entry name" value="Ankyrin_rpt"/>
</dbReference>
<evidence type="ECO:0000256" key="12">
    <source>
        <dbReference type="PROSITE-ProRule" id="PRU00023"/>
    </source>
</evidence>
<keyword evidence="7 16" id="KW-0378">Hydrolase</keyword>
<dbReference type="InterPro" id="IPR011234">
    <property type="entry name" value="Fumarylacetoacetase-like_C"/>
</dbReference>
<gene>
    <name evidence="16" type="ORF">SCF082_LOCUS7670</name>
</gene>
<reference evidence="16 17" key="1">
    <citation type="submission" date="2024-02" db="EMBL/GenBank/DDBJ databases">
        <authorList>
            <person name="Chen Y."/>
            <person name="Shah S."/>
            <person name="Dougan E. K."/>
            <person name="Thang M."/>
            <person name="Chan C."/>
        </authorList>
    </citation>
    <scope>NUCLEOTIDE SEQUENCE [LARGE SCALE GENOMIC DNA]</scope>
</reference>
<dbReference type="SMART" id="SM00248">
    <property type="entry name" value="ANK"/>
    <property type="match status" value="2"/>
</dbReference>
<protein>
    <recommendedName>
        <fullName evidence="5">fumarylacetoacetase</fullName>
        <ecNumber evidence="5">3.7.1.2</ecNumber>
    </recommendedName>
</protein>
<dbReference type="Pfam" id="PF04495">
    <property type="entry name" value="GRASP55_65"/>
    <property type="match status" value="2"/>
</dbReference>
<dbReference type="Proteomes" id="UP001642464">
    <property type="component" value="Unassembled WGS sequence"/>
</dbReference>
<dbReference type="InterPro" id="IPR005959">
    <property type="entry name" value="Fumarylacetoacetase"/>
</dbReference>
<evidence type="ECO:0000256" key="10">
    <source>
        <dbReference type="ARBA" id="ARBA00022878"/>
    </source>
</evidence>
<evidence type="ECO:0000256" key="3">
    <source>
        <dbReference type="ARBA" id="ARBA00004782"/>
    </source>
</evidence>
<feature type="non-terminal residue" evidence="16">
    <location>
        <position position="1"/>
    </location>
</feature>
<dbReference type="SUPFAM" id="SSF56529">
    <property type="entry name" value="FAH"/>
    <property type="match status" value="1"/>
</dbReference>
<keyword evidence="14" id="KW-1133">Transmembrane helix</keyword>